<evidence type="ECO:0000256" key="1">
    <source>
        <dbReference type="ARBA" id="ARBA00004127"/>
    </source>
</evidence>
<comment type="subcellular location">
    <subcellularLocation>
        <location evidence="1">Endomembrane system</location>
        <topology evidence="1">Multi-pass membrane protein</topology>
    </subcellularLocation>
</comment>
<feature type="transmembrane region" description="Helical" evidence="10">
    <location>
        <begin position="32"/>
        <end position="51"/>
    </location>
</feature>
<protein>
    <submittedName>
        <fullName evidence="12">Kef-type potassium/proton antiporter (CPA2 family)</fullName>
    </submittedName>
</protein>
<comment type="caution">
    <text evidence="12">The sequence shown here is derived from an EMBL/GenBank/DDBJ whole genome shotgun (WGS) entry which is preliminary data.</text>
</comment>
<dbReference type="PANTHER" id="PTHR46157:SF3">
    <property type="entry name" value="GLUTATHIONE-REGULATED POTASSIUM-EFFLUX SYSTEM PROTEIN KEFC"/>
    <property type="match status" value="1"/>
</dbReference>
<feature type="transmembrane region" description="Helical" evidence="10">
    <location>
        <begin position="268"/>
        <end position="286"/>
    </location>
</feature>
<evidence type="ECO:0000256" key="4">
    <source>
        <dbReference type="ARBA" id="ARBA00022538"/>
    </source>
</evidence>
<dbReference type="GO" id="GO:0012505">
    <property type="term" value="C:endomembrane system"/>
    <property type="evidence" value="ECO:0007669"/>
    <property type="project" value="UniProtKB-SubCell"/>
</dbReference>
<evidence type="ECO:0000256" key="6">
    <source>
        <dbReference type="ARBA" id="ARBA00022958"/>
    </source>
</evidence>
<keyword evidence="6" id="KW-0630">Potassium</keyword>
<sequence length="606" mass="65118">MKAEASVLVYILIYLAAMVLVVPLARRFGLGAVLGYLLAGVLIGPYGLQLADGSPGVALLAELGVVLMLFTIGLELDLKKLWSMRAQVLGLGLLQMLVTGCVLGLAVLSWGLPQLPALLIGLTLALSSTAVAVQLMNDRRIMGTPVGKSAFGILLFQDMAAIPLLIATSVLFPSSGAPTFKAWPALAAVAGLILAGRYLIGHGLRWIAANGSRELFVAAALLLVILVMELMISVGVSAGLGAFIAGVMLASSEYRHELEADLEPFKGLFLGLFFITIGAGINLGLLAQLPFTILALLLAFMAVKFLTLYLQAWLAGMSVRERLSFATLLGQGGEFGFVVIGAALAGAMLSAEHAGLLNLVIALSMAASPLLMKFNDLVAARYLSQAETAPTHSEPMEHSPVIIAGFGRYGQIVARLLMSNGMSATVLDHGAQHIANMQQFGFKIHYGDAARLDLLEAAGAHHAQVLVVAVDERETALKIVSLAKKHFPHLRLVARALDVPHAYELMRMGADVIERELFESSLLAGRRVLEFLGFDAHEARELADRFRATNKAQLQASAQLSTTLDRKEFISLLRRGREELEHQLTQEARMPRIVKSWRQTTDRPDS</sequence>
<dbReference type="Proteomes" id="UP000295357">
    <property type="component" value="Unassembled WGS sequence"/>
</dbReference>
<keyword evidence="8" id="KW-0406">Ion transport</keyword>
<dbReference type="EMBL" id="SNXE01000003">
    <property type="protein sequence ID" value="TDP11319.1"/>
    <property type="molecule type" value="Genomic_DNA"/>
</dbReference>
<gene>
    <name evidence="12" type="ORF">DFR39_103245</name>
</gene>
<dbReference type="GO" id="GO:0015297">
    <property type="term" value="F:antiporter activity"/>
    <property type="evidence" value="ECO:0007669"/>
    <property type="project" value="UniProtKB-KW"/>
</dbReference>
<dbReference type="Gene3D" id="3.40.50.720">
    <property type="entry name" value="NAD(P)-binding Rossmann-like Domain"/>
    <property type="match status" value="1"/>
</dbReference>
<keyword evidence="7 10" id="KW-1133">Transmembrane helix</keyword>
<evidence type="ECO:0000256" key="2">
    <source>
        <dbReference type="ARBA" id="ARBA00022448"/>
    </source>
</evidence>
<feature type="transmembrane region" description="Helical" evidence="10">
    <location>
        <begin position="149"/>
        <end position="170"/>
    </location>
</feature>
<dbReference type="FunFam" id="3.40.50.720:FF:000036">
    <property type="entry name" value="Glutathione-regulated potassium-efflux system protein KefB"/>
    <property type="match status" value="1"/>
</dbReference>
<keyword evidence="3" id="KW-0050">Antiport</keyword>
<evidence type="ECO:0000313" key="12">
    <source>
        <dbReference type="EMBL" id="TDP11319.1"/>
    </source>
</evidence>
<evidence type="ECO:0000256" key="8">
    <source>
        <dbReference type="ARBA" id="ARBA00023065"/>
    </source>
</evidence>
<evidence type="ECO:0000259" key="11">
    <source>
        <dbReference type="PROSITE" id="PS51201"/>
    </source>
</evidence>
<feature type="transmembrane region" description="Helical" evidence="10">
    <location>
        <begin position="221"/>
        <end position="248"/>
    </location>
</feature>
<dbReference type="PANTHER" id="PTHR46157">
    <property type="entry name" value="K(+) EFFLUX ANTIPORTER 3, CHLOROPLASTIC"/>
    <property type="match status" value="1"/>
</dbReference>
<dbReference type="Gene3D" id="1.20.1530.20">
    <property type="match status" value="1"/>
</dbReference>
<organism evidence="12 13">
    <name type="scientific">Roseateles asaccharophilus</name>
    <dbReference type="NCBI Taxonomy" id="582607"/>
    <lineage>
        <taxon>Bacteria</taxon>
        <taxon>Pseudomonadati</taxon>
        <taxon>Pseudomonadota</taxon>
        <taxon>Betaproteobacteria</taxon>
        <taxon>Burkholderiales</taxon>
        <taxon>Sphaerotilaceae</taxon>
        <taxon>Roseateles</taxon>
    </lineage>
</organism>
<keyword evidence="2" id="KW-0813">Transport</keyword>
<dbReference type="SUPFAM" id="SSF51735">
    <property type="entry name" value="NAD(P)-binding Rossmann-fold domains"/>
    <property type="match status" value="1"/>
</dbReference>
<dbReference type="InterPro" id="IPR006153">
    <property type="entry name" value="Cation/H_exchanger_TM"/>
</dbReference>
<reference evidence="12 13" key="1">
    <citation type="submission" date="2019-03" db="EMBL/GenBank/DDBJ databases">
        <title>Genomic Encyclopedia of Type Strains, Phase IV (KMG-IV): sequencing the most valuable type-strain genomes for metagenomic binning, comparative biology and taxonomic classification.</title>
        <authorList>
            <person name="Goeker M."/>
        </authorList>
    </citation>
    <scope>NUCLEOTIDE SEQUENCE [LARGE SCALE GENOMIC DNA]</scope>
    <source>
        <strain evidence="12 13">DSM 25082</strain>
    </source>
</reference>
<evidence type="ECO:0000256" key="7">
    <source>
        <dbReference type="ARBA" id="ARBA00022989"/>
    </source>
</evidence>
<name>A0A4R6N7H4_9BURK</name>
<dbReference type="GO" id="GO:0005886">
    <property type="term" value="C:plasma membrane"/>
    <property type="evidence" value="ECO:0007669"/>
    <property type="project" value="TreeGrafter"/>
</dbReference>
<evidence type="ECO:0000313" key="13">
    <source>
        <dbReference type="Proteomes" id="UP000295357"/>
    </source>
</evidence>
<feature type="transmembrane region" description="Helical" evidence="10">
    <location>
        <begin position="57"/>
        <end position="76"/>
    </location>
</feature>
<dbReference type="AlphaFoldDB" id="A0A4R6N7H4"/>
<evidence type="ECO:0000256" key="3">
    <source>
        <dbReference type="ARBA" id="ARBA00022449"/>
    </source>
</evidence>
<dbReference type="InterPro" id="IPR038770">
    <property type="entry name" value="Na+/solute_symporter_sf"/>
</dbReference>
<feature type="transmembrane region" description="Helical" evidence="10">
    <location>
        <begin position="293"/>
        <end position="315"/>
    </location>
</feature>
<keyword evidence="5 10" id="KW-0812">Transmembrane</keyword>
<feature type="transmembrane region" description="Helical" evidence="10">
    <location>
        <begin position="117"/>
        <end position="137"/>
    </location>
</feature>
<keyword evidence="13" id="KW-1185">Reference proteome</keyword>
<accession>A0A4R6N7H4</accession>
<proteinExistence type="predicted"/>
<dbReference type="InterPro" id="IPR003148">
    <property type="entry name" value="RCK_N"/>
</dbReference>
<dbReference type="Pfam" id="PF02254">
    <property type="entry name" value="TrkA_N"/>
    <property type="match status" value="1"/>
</dbReference>
<dbReference type="Pfam" id="PF00999">
    <property type="entry name" value="Na_H_Exchanger"/>
    <property type="match status" value="1"/>
</dbReference>
<feature type="transmembrane region" description="Helical" evidence="10">
    <location>
        <begin position="6"/>
        <end position="25"/>
    </location>
</feature>
<feature type="transmembrane region" description="Helical" evidence="10">
    <location>
        <begin position="335"/>
        <end position="363"/>
    </location>
</feature>
<feature type="transmembrane region" description="Helical" evidence="10">
    <location>
        <begin position="88"/>
        <end position="111"/>
    </location>
</feature>
<dbReference type="InterPro" id="IPR036291">
    <property type="entry name" value="NAD(P)-bd_dom_sf"/>
</dbReference>
<feature type="transmembrane region" description="Helical" evidence="10">
    <location>
        <begin position="182"/>
        <end position="200"/>
    </location>
</feature>
<keyword evidence="4" id="KW-0633">Potassium transport</keyword>
<dbReference type="RefSeq" id="WP_133603219.1">
    <property type="nucleotide sequence ID" value="NZ_JAUFPJ010000006.1"/>
</dbReference>
<feature type="domain" description="RCK N-terminal" evidence="11">
    <location>
        <begin position="398"/>
        <end position="514"/>
    </location>
</feature>
<evidence type="ECO:0000256" key="9">
    <source>
        <dbReference type="ARBA" id="ARBA00023136"/>
    </source>
</evidence>
<dbReference type="PROSITE" id="PS51201">
    <property type="entry name" value="RCK_N"/>
    <property type="match status" value="1"/>
</dbReference>
<evidence type="ECO:0000256" key="10">
    <source>
        <dbReference type="SAM" id="Phobius"/>
    </source>
</evidence>
<dbReference type="GO" id="GO:0006813">
    <property type="term" value="P:potassium ion transport"/>
    <property type="evidence" value="ECO:0007669"/>
    <property type="project" value="UniProtKB-KW"/>
</dbReference>
<dbReference type="OrthoDB" id="9781411at2"/>
<keyword evidence="9 10" id="KW-0472">Membrane</keyword>
<dbReference type="GO" id="GO:1902600">
    <property type="term" value="P:proton transmembrane transport"/>
    <property type="evidence" value="ECO:0007669"/>
    <property type="project" value="InterPro"/>
</dbReference>
<evidence type="ECO:0000256" key="5">
    <source>
        <dbReference type="ARBA" id="ARBA00022692"/>
    </source>
</evidence>